<dbReference type="Proteomes" id="UP001194696">
    <property type="component" value="Unassembled WGS sequence"/>
</dbReference>
<feature type="compositionally biased region" description="Polar residues" evidence="5">
    <location>
        <begin position="307"/>
        <end position="327"/>
    </location>
</feature>
<evidence type="ECO:0000256" key="4">
    <source>
        <dbReference type="ARBA" id="ARBA00023136"/>
    </source>
</evidence>
<dbReference type="SUPFAM" id="SSF81330">
    <property type="entry name" value="Gated mechanosensitive channel"/>
    <property type="match status" value="1"/>
</dbReference>
<reference evidence="6 7" key="1">
    <citation type="journal article" date="2020" name="Fungal Divers.">
        <title>Resolving the Mortierellaceae phylogeny through synthesis of multi-gene phylogenetics and phylogenomics.</title>
        <authorList>
            <person name="Vandepol N."/>
            <person name="Liber J."/>
            <person name="Desiro A."/>
            <person name="Na H."/>
            <person name="Kennedy M."/>
            <person name="Barry K."/>
            <person name="Grigoriev I.V."/>
            <person name="Miller A.N."/>
            <person name="O'Donnell K."/>
            <person name="Stajich J.E."/>
            <person name="Bonito G."/>
        </authorList>
    </citation>
    <scope>NUCLEOTIDE SEQUENCE [LARGE SCALE GENOMIC DNA]</scope>
    <source>
        <strain evidence="6 7">AD045</strain>
    </source>
</reference>
<keyword evidence="2" id="KW-0812">Transmembrane</keyword>
<feature type="compositionally biased region" description="Polar residues" evidence="5">
    <location>
        <begin position="13"/>
        <end position="33"/>
    </location>
</feature>
<dbReference type="Gene3D" id="1.10.1200.120">
    <property type="entry name" value="Large-conductance mechanosensitive channel, MscL, domain 1"/>
    <property type="match status" value="1"/>
</dbReference>
<accession>A0ABQ7JNS9</accession>
<dbReference type="PANTHER" id="PTHR30266">
    <property type="entry name" value="MECHANOSENSITIVE CHANNEL MSCL"/>
    <property type="match status" value="1"/>
</dbReference>
<dbReference type="PANTHER" id="PTHR30266:SF2">
    <property type="entry name" value="LARGE-CONDUCTANCE MECHANOSENSITIVE CHANNEL"/>
    <property type="match status" value="1"/>
</dbReference>
<evidence type="ECO:0000313" key="7">
    <source>
        <dbReference type="Proteomes" id="UP001194696"/>
    </source>
</evidence>
<feature type="compositionally biased region" description="Basic and acidic residues" evidence="5">
    <location>
        <begin position="36"/>
        <end position="62"/>
    </location>
</feature>
<keyword evidence="3" id="KW-1133">Transmembrane helix</keyword>
<comment type="subcellular location">
    <subcellularLocation>
        <location evidence="1">Membrane</location>
        <topology evidence="1">Multi-pass membrane protein</topology>
    </subcellularLocation>
</comment>
<gene>
    <name evidence="6" type="ORF">BGZ96_000624</name>
</gene>
<dbReference type="EMBL" id="JAAAIM010001090">
    <property type="protein sequence ID" value="KAG0282301.1"/>
    <property type="molecule type" value="Genomic_DNA"/>
</dbReference>
<keyword evidence="4" id="KW-0472">Membrane</keyword>
<evidence type="ECO:0000313" key="6">
    <source>
        <dbReference type="EMBL" id="KAG0282301.1"/>
    </source>
</evidence>
<protein>
    <submittedName>
        <fullName evidence="6">Uncharacterized protein</fullName>
    </submittedName>
</protein>
<feature type="region of interest" description="Disordered" evidence="5">
    <location>
        <begin position="1"/>
        <end position="65"/>
    </location>
</feature>
<comment type="caution">
    <text evidence="6">The sequence shown here is derived from an EMBL/GenBank/DDBJ whole genome shotgun (WGS) entry which is preliminary data.</text>
</comment>
<proteinExistence type="predicted"/>
<name>A0ABQ7JNS9_9FUNG</name>
<evidence type="ECO:0000256" key="1">
    <source>
        <dbReference type="ARBA" id="ARBA00004141"/>
    </source>
</evidence>
<dbReference type="InterPro" id="IPR037673">
    <property type="entry name" value="MSC/AndL"/>
</dbReference>
<dbReference type="Pfam" id="PF01741">
    <property type="entry name" value="MscL"/>
    <property type="match status" value="1"/>
</dbReference>
<evidence type="ECO:0000256" key="5">
    <source>
        <dbReference type="SAM" id="MobiDB-lite"/>
    </source>
</evidence>
<organism evidence="6 7">
    <name type="scientific">Linnemannia gamsii</name>
    <dbReference type="NCBI Taxonomy" id="64522"/>
    <lineage>
        <taxon>Eukaryota</taxon>
        <taxon>Fungi</taxon>
        <taxon>Fungi incertae sedis</taxon>
        <taxon>Mucoromycota</taxon>
        <taxon>Mortierellomycotina</taxon>
        <taxon>Mortierellomycetes</taxon>
        <taxon>Mortierellales</taxon>
        <taxon>Mortierellaceae</taxon>
        <taxon>Linnemannia</taxon>
    </lineage>
</organism>
<feature type="region of interest" description="Disordered" evidence="5">
    <location>
        <begin position="285"/>
        <end position="367"/>
    </location>
</feature>
<evidence type="ECO:0000256" key="3">
    <source>
        <dbReference type="ARBA" id="ARBA00022989"/>
    </source>
</evidence>
<sequence>MTVVTADGIVPNPTATNEKTPLQYQAYPNNNNGADDYGKENHDHDDDHDHDHEDDGHDHAPGERCSLPQLIQPLVSHENHGMVESVVVKVMDSADVTQKTIFYFWDEWKAFVNRGNVIDLGIGVVLGGAFSDIIDSFVIDIMTPPLSLWATGTNLEHSFIVLKHGRTPGKIYDTYLEAQEDAVHNIRKEKIRPPPKEKECAWCKENIALDAFRCKFCQSFVKDIPGIEDAGVGMFVTIKRPSTKQHPRPSMDPVFDQNSNNYSIDSLDHNALAVGMAAGVIAASKEKENSNNNNRSGNNNSSSSSRPHSQSHPTSNGNTGKQSGGNTSLPSSTPAPPPHAARSGSTVRPADGKKIAAGLAKVDGVQK</sequence>
<feature type="compositionally biased region" description="Low complexity" evidence="5">
    <location>
        <begin position="290"/>
        <end position="306"/>
    </location>
</feature>
<evidence type="ECO:0000256" key="2">
    <source>
        <dbReference type="ARBA" id="ARBA00022692"/>
    </source>
</evidence>
<keyword evidence="7" id="KW-1185">Reference proteome</keyword>
<dbReference type="InterPro" id="IPR036019">
    <property type="entry name" value="MscL_channel"/>
</dbReference>